<reference evidence="7" key="1">
    <citation type="submission" date="2021-04" db="EMBL/GenBank/DDBJ databases">
        <title>Genome based classification of Actinospica acidithermotolerans sp. nov., an actinobacterium isolated from an Indonesian hot spring.</title>
        <authorList>
            <person name="Kusuma A.B."/>
            <person name="Putra K.E."/>
            <person name="Nafisah S."/>
            <person name="Loh J."/>
            <person name="Nouioui I."/>
            <person name="Goodfellow M."/>
        </authorList>
    </citation>
    <scope>NUCLEOTIDE SEQUENCE</scope>
    <source>
        <strain evidence="7">DSM 45618</strain>
    </source>
</reference>
<keyword evidence="5" id="KW-0732">Signal</keyword>
<comment type="function">
    <text evidence="3">Poorly processive, error-prone DNA polymerase involved in untargeted mutagenesis. Copies undamaged DNA at stalled replication forks, which arise in vivo from mismatched or misaligned primer ends. These misaligned primers can be extended by PolIV. Exhibits no 3'-5' exonuclease (proofreading) activity. May be involved in translesional synthesis, in conjunction with the beta clamp from PolIII.</text>
</comment>
<dbReference type="Gene3D" id="3.40.1170.60">
    <property type="match status" value="1"/>
</dbReference>
<dbReference type="Gene3D" id="3.30.70.270">
    <property type="match status" value="1"/>
</dbReference>
<evidence type="ECO:0000256" key="1">
    <source>
        <dbReference type="ARBA" id="ARBA00010945"/>
    </source>
</evidence>
<dbReference type="EMBL" id="JAGSXH010000143">
    <property type="protein sequence ID" value="MBS2966368.1"/>
    <property type="molecule type" value="Genomic_DNA"/>
</dbReference>
<evidence type="ECO:0000259" key="6">
    <source>
        <dbReference type="PROSITE" id="PS50173"/>
    </source>
</evidence>
<protein>
    <submittedName>
        <fullName evidence="7">DNA polymerase Y family protein</fullName>
    </submittedName>
</protein>
<evidence type="ECO:0000256" key="3">
    <source>
        <dbReference type="ARBA" id="ARBA00025589"/>
    </source>
</evidence>
<evidence type="ECO:0000256" key="5">
    <source>
        <dbReference type="SAM" id="SignalP"/>
    </source>
</evidence>
<dbReference type="PANTHER" id="PTHR35369:SF2">
    <property type="entry name" value="BLR3025 PROTEIN"/>
    <property type="match status" value="1"/>
</dbReference>
<organism evidence="7 8">
    <name type="scientific">Actinocrinis puniceicyclus</name>
    <dbReference type="NCBI Taxonomy" id="977794"/>
    <lineage>
        <taxon>Bacteria</taxon>
        <taxon>Bacillati</taxon>
        <taxon>Actinomycetota</taxon>
        <taxon>Actinomycetes</taxon>
        <taxon>Catenulisporales</taxon>
        <taxon>Actinospicaceae</taxon>
        <taxon>Actinocrinis</taxon>
    </lineage>
</organism>
<dbReference type="PROSITE" id="PS50173">
    <property type="entry name" value="UMUC"/>
    <property type="match status" value="1"/>
</dbReference>
<accession>A0A8J8BEG8</accession>
<feature type="compositionally biased region" description="Pro residues" evidence="4">
    <location>
        <begin position="410"/>
        <end position="427"/>
    </location>
</feature>
<feature type="region of interest" description="Disordered" evidence="4">
    <location>
        <begin position="405"/>
        <end position="433"/>
    </location>
</feature>
<name>A0A8J8BEG8_9ACTN</name>
<dbReference type="Proteomes" id="UP000677913">
    <property type="component" value="Unassembled WGS sequence"/>
</dbReference>
<dbReference type="AlphaFoldDB" id="A0A8J8BEG8"/>
<dbReference type="SUPFAM" id="SSF56672">
    <property type="entry name" value="DNA/RNA polymerases"/>
    <property type="match status" value="1"/>
</dbReference>
<dbReference type="InterPro" id="IPR043128">
    <property type="entry name" value="Rev_trsase/Diguanyl_cyclase"/>
</dbReference>
<evidence type="ECO:0000313" key="7">
    <source>
        <dbReference type="EMBL" id="MBS2966368.1"/>
    </source>
</evidence>
<dbReference type="GO" id="GO:0006281">
    <property type="term" value="P:DNA repair"/>
    <property type="evidence" value="ECO:0007669"/>
    <property type="project" value="InterPro"/>
</dbReference>
<evidence type="ECO:0000256" key="4">
    <source>
        <dbReference type="SAM" id="MobiDB-lite"/>
    </source>
</evidence>
<keyword evidence="8" id="KW-1185">Reference proteome</keyword>
<feature type="signal peptide" evidence="5">
    <location>
        <begin position="1"/>
        <end position="23"/>
    </location>
</feature>
<comment type="caution">
    <text evidence="7">The sequence shown here is derived from an EMBL/GenBank/DDBJ whole genome shotgun (WGS) entry which is preliminary data.</text>
</comment>
<dbReference type="CDD" id="cd03468">
    <property type="entry name" value="PolY_like"/>
    <property type="match status" value="1"/>
</dbReference>
<dbReference type="Pfam" id="PF00817">
    <property type="entry name" value="IMS"/>
    <property type="match status" value="1"/>
</dbReference>
<dbReference type="InterPro" id="IPR050356">
    <property type="entry name" value="SulA_CellDiv_inhibitor"/>
</dbReference>
<dbReference type="PANTHER" id="PTHR35369">
    <property type="entry name" value="BLR3025 PROTEIN-RELATED"/>
    <property type="match status" value="1"/>
</dbReference>
<dbReference type="RefSeq" id="WP_211471371.1">
    <property type="nucleotide sequence ID" value="NZ_JAGSXH010000143.1"/>
</dbReference>
<keyword evidence="2" id="KW-0227">DNA damage</keyword>
<comment type="similarity">
    <text evidence="1">Belongs to the DNA polymerase type-Y family.</text>
</comment>
<dbReference type="InterPro" id="IPR043502">
    <property type="entry name" value="DNA/RNA_pol_sf"/>
</dbReference>
<feature type="domain" description="UmuC" evidence="6">
    <location>
        <begin position="1"/>
        <end position="156"/>
    </location>
</feature>
<sequence>MTPNQALPLRMIAVLVPSFGVIAAGGDPDLPAATVAAGRIEARTAPARAAGVHRGQRLRDAQRACPSLAVYPADPAVAARAFGPVVAALERTAPGIEIVRPGLCVLRAAGPARYYGGESEAARVLRDAVAEVELEASGPLGAGVGIADGLLGSVLAAARDTVVPAGTTPTFLSVFGLGVLDNSELAHALRRLGVHTLGQFAALPAAKVAARFGSEGAAAHRVACGLDARPHAPRHPSRDLSVELELDPPATVLEPLLFVAKTLADAMAERMRAGGVVCDRVEITARATSGQFSRRWWRHDGRLSALAVAERVRWQLAGAWDALAAGGSAETADESDGVCLLQLRPDGLRVATGRQLALLGPDPLPDVADAAVERLQNLLGHCAVTRPVRRGGRDPNDRIALIPFGDLDPEPPGDGPWPGRIPDPAPARVPEDPPTAELLDADGSSVSVSARGELSAPPARLHIGAARHEVVAHSAAWIAHERPWDPATARRRARLQVATADGHAYLLALQDGIWSVLAAYQ</sequence>
<feature type="chain" id="PRO_5035306572" evidence="5">
    <location>
        <begin position="24"/>
        <end position="521"/>
    </location>
</feature>
<evidence type="ECO:0000313" key="8">
    <source>
        <dbReference type="Proteomes" id="UP000677913"/>
    </source>
</evidence>
<gene>
    <name evidence="7" type="ORF">KGA66_25215</name>
</gene>
<dbReference type="InterPro" id="IPR001126">
    <property type="entry name" value="UmuC"/>
</dbReference>
<evidence type="ECO:0000256" key="2">
    <source>
        <dbReference type="ARBA" id="ARBA00022763"/>
    </source>
</evidence>
<proteinExistence type="inferred from homology"/>